<proteinExistence type="predicted"/>
<comment type="caution">
    <text evidence="2">The sequence shown here is derived from an EMBL/GenBank/DDBJ whole genome shotgun (WGS) entry which is preliminary data.</text>
</comment>
<evidence type="ECO:0000256" key="1">
    <source>
        <dbReference type="SAM" id="MobiDB-lite"/>
    </source>
</evidence>
<name>A0A0W0XUV6_9GAMM</name>
<feature type="compositionally biased region" description="Polar residues" evidence="1">
    <location>
        <begin position="674"/>
        <end position="684"/>
    </location>
</feature>
<dbReference type="AlphaFoldDB" id="A0A0W0XUV6"/>
<sequence length="684" mass="78660">MAMSSEQIHNQNCYLYLRGIVENGKLPKAIYAIFPQTLKDPLTRILQAAYNPNFPYADLYRDFFVFIDENSKAIELIKRNLQKRLDILTTRQNLRSNSGGFFDAKQSIQAISFADSQSEINALKTEINELNHFIHKIYANDNHILDVTFESIKHIPANHKPVDKRKIASAIRTQLADEHPRVNTAPSPSDVDSFKSRAKDTFGREYKPQHKTSLATKRHYKYKDGLNLPEELRFGTQVQRENGLTQISPSFKLWLNNQLKRPLDSLFNSPDPAQRITHIYFNNLGRDRIDPEGRLECRMTQALEELEKEHDNVAVITLPADKGIFSFGDYHSTTANLNYINEFQHLFNIAIGNSNQPIKDFYISPEIKKLLYGTNEQAIVKRLLMGSFNKMGAASHKPLSKAQRQAIWFDFNKFALPDLMISELKPLTFNFTCKDAIDRGGVSSAYYNLMKSIESGRPMSREEFERALHAAPAMVKGRGMNHHVELLWNAIDFYINSDYKQVKQDIPWLVQWRDDNCPHRRANELLLIRIPQARIDLQELKRSYTKDLPEQAGKLIDLVEEQARKNTSGKRLLLQAVSDTIDLLENPTPEKKQRYELLANQLEVKDPRWRAAAGIMKIIAGIFHYVFTFGSSKMFNSGVATFRTSQNASERKQIQLSMKELVRQNMDDTEQPDDSSTPIEYSLA</sequence>
<feature type="region of interest" description="Disordered" evidence="1">
    <location>
        <begin position="665"/>
        <end position="684"/>
    </location>
</feature>
<evidence type="ECO:0000313" key="2">
    <source>
        <dbReference type="EMBL" id="KTD48206.1"/>
    </source>
</evidence>
<accession>A0A0W0XUV6</accession>
<dbReference type="PATRIC" id="fig|45073.5.peg.2126"/>
<dbReference type="EMBL" id="LNYS01000012">
    <property type="protein sequence ID" value="KTD48206.1"/>
    <property type="molecule type" value="Genomic_DNA"/>
</dbReference>
<protein>
    <submittedName>
        <fullName evidence="2">Uncharacterized protein</fullName>
    </submittedName>
</protein>
<dbReference type="RefSeq" id="WP_058508116.1">
    <property type="nucleotide sequence ID" value="NZ_CAAAIK010000010.1"/>
</dbReference>
<dbReference type="STRING" id="45073.Lqui_2017"/>
<reference evidence="2 3" key="1">
    <citation type="submission" date="2015-11" db="EMBL/GenBank/DDBJ databases">
        <title>Genomic analysis of 38 Legionella species identifies large and diverse effector repertoires.</title>
        <authorList>
            <person name="Burstein D."/>
            <person name="Amaro F."/>
            <person name="Zusman T."/>
            <person name="Lifshitz Z."/>
            <person name="Cohen O."/>
            <person name="Gilbert J.A."/>
            <person name="Pupko T."/>
            <person name="Shuman H.A."/>
            <person name="Segal G."/>
        </authorList>
    </citation>
    <scope>NUCLEOTIDE SEQUENCE [LARGE SCALE GENOMIC DNA]</scope>
    <source>
        <strain evidence="2 3">CDC#1442-AUS-E</strain>
    </source>
</reference>
<dbReference type="OrthoDB" id="5632105at2"/>
<keyword evidence="3" id="KW-1185">Reference proteome</keyword>
<dbReference type="Proteomes" id="UP000054618">
    <property type="component" value="Unassembled WGS sequence"/>
</dbReference>
<organism evidence="2 3">
    <name type="scientific">Legionella quinlivanii</name>
    <dbReference type="NCBI Taxonomy" id="45073"/>
    <lineage>
        <taxon>Bacteria</taxon>
        <taxon>Pseudomonadati</taxon>
        <taxon>Pseudomonadota</taxon>
        <taxon>Gammaproteobacteria</taxon>
        <taxon>Legionellales</taxon>
        <taxon>Legionellaceae</taxon>
        <taxon>Legionella</taxon>
    </lineage>
</organism>
<gene>
    <name evidence="2" type="ORF">Lqui_2017</name>
</gene>
<evidence type="ECO:0000313" key="3">
    <source>
        <dbReference type="Proteomes" id="UP000054618"/>
    </source>
</evidence>